<dbReference type="InterPro" id="IPR036249">
    <property type="entry name" value="Thioredoxin-like_sf"/>
</dbReference>
<dbReference type="AlphaFoldDB" id="A0A172YIH1"/>
<dbReference type="Gene3D" id="3.40.30.10">
    <property type="entry name" value="Glutaredoxin"/>
    <property type="match status" value="1"/>
</dbReference>
<evidence type="ECO:0000259" key="1">
    <source>
        <dbReference type="PROSITE" id="PS50404"/>
    </source>
</evidence>
<organism evidence="2 3">
    <name type="scientific">Halotalea alkalilenta</name>
    <dbReference type="NCBI Taxonomy" id="376489"/>
    <lineage>
        <taxon>Bacteria</taxon>
        <taxon>Pseudomonadati</taxon>
        <taxon>Pseudomonadota</taxon>
        <taxon>Gammaproteobacteria</taxon>
        <taxon>Oceanospirillales</taxon>
        <taxon>Halomonadaceae</taxon>
        <taxon>Halotalea</taxon>
    </lineage>
</organism>
<feature type="domain" description="GST N-terminal" evidence="1">
    <location>
        <begin position="43"/>
        <end position="124"/>
    </location>
</feature>
<keyword evidence="3" id="KW-1185">Reference proteome</keyword>
<dbReference type="Pfam" id="PF13417">
    <property type="entry name" value="GST_N_3"/>
    <property type="match status" value="1"/>
</dbReference>
<dbReference type="PANTHER" id="PTHR45288">
    <property type="entry name" value="THIOREDOXIN FAMILY PROTEIN"/>
    <property type="match status" value="1"/>
</dbReference>
<dbReference type="STRING" id="376489.A5892_17170"/>
<dbReference type="RefSeq" id="WP_064123833.1">
    <property type="nucleotide sequence ID" value="NZ_CP015243.1"/>
</dbReference>
<dbReference type="PROSITE" id="PS00195">
    <property type="entry name" value="GLUTAREDOXIN_1"/>
    <property type="match status" value="1"/>
</dbReference>
<dbReference type="InterPro" id="IPR004045">
    <property type="entry name" value="Glutathione_S-Trfase_N"/>
</dbReference>
<name>A0A172YIH1_9GAMM</name>
<evidence type="ECO:0000313" key="3">
    <source>
        <dbReference type="Proteomes" id="UP000077875"/>
    </source>
</evidence>
<reference evidence="2 3" key="1">
    <citation type="submission" date="2016-04" db="EMBL/GenBank/DDBJ databases">
        <title>Complete Genome Sequence of Halotalea alkalilenta IHB B 13600.</title>
        <authorList>
            <person name="Swarnkar M.K."/>
            <person name="Sharma A."/>
            <person name="Kaushal K."/>
            <person name="Soni R."/>
            <person name="Rana S."/>
            <person name="Singh A.K."/>
            <person name="Gulati A."/>
        </authorList>
    </citation>
    <scope>NUCLEOTIDE SEQUENCE [LARGE SCALE GENOMIC DNA]</scope>
    <source>
        <strain evidence="2 3">IHB B 13600</strain>
    </source>
</reference>
<dbReference type="KEGG" id="haa:A5892_17170"/>
<accession>A0A172YIH1</accession>
<evidence type="ECO:0000313" key="2">
    <source>
        <dbReference type="EMBL" id="ANF58979.1"/>
    </source>
</evidence>
<dbReference type="Proteomes" id="UP000077875">
    <property type="component" value="Chromosome"/>
</dbReference>
<proteinExistence type="predicted"/>
<dbReference type="PANTHER" id="PTHR45288:SF2">
    <property type="entry name" value="THIOREDOXIN FAMILY PROTEIN"/>
    <property type="match status" value="1"/>
</dbReference>
<dbReference type="PROSITE" id="PS50404">
    <property type="entry name" value="GST_NTER"/>
    <property type="match status" value="1"/>
</dbReference>
<gene>
    <name evidence="2" type="ORF">A5892_17170</name>
</gene>
<dbReference type="EMBL" id="CP015243">
    <property type="protein sequence ID" value="ANF58979.1"/>
    <property type="molecule type" value="Genomic_DNA"/>
</dbReference>
<protein>
    <submittedName>
        <fullName evidence="2">Glutaredoxin</fullName>
    </submittedName>
</protein>
<dbReference type="SUPFAM" id="SSF52833">
    <property type="entry name" value="Thioredoxin-like"/>
    <property type="match status" value="1"/>
</dbReference>
<sequence>MSLLKRTARAMLAPCVRLYDRLRRPSPMQRTPERQAEVDLATQRLVLYHFETCPFCVRVRHKIAELGLDIEMRDTLLDPHHRQALAEGGGKTQVPCLLITDEQGNQEWLYESADINRYLVSRFG</sequence>
<dbReference type="InterPro" id="IPR011767">
    <property type="entry name" value="GLR_AS"/>
</dbReference>
<dbReference type="PROSITE" id="PS51354">
    <property type="entry name" value="GLUTAREDOXIN_2"/>
    <property type="match status" value="1"/>
</dbReference>